<evidence type="ECO:0000313" key="2">
    <source>
        <dbReference type="Proteomes" id="UP000613177"/>
    </source>
</evidence>
<protein>
    <submittedName>
        <fullName evidence="1">Uncharacterized protein</fullName>
    </submittedName>
</protein>
<dbReference type="Proteomes" id="UP000613177">
    <property type="component" value="Unassembled WGS sequence"/>
</dbReference>
<dbReference type="AlphaFoldDB" id="A0A8H7VWB7"/>
<comment type="caution">
    <text evidence="1">The sequence shown here is derived from an EMBL/GenBank/DDBJ whole genome shotgun (WGS) entry which is preliminary data.</text>
</comment>
<proteinExistence type="predicted"/>
<organism evidence="1 2">
    <name type="scientific">Thamnidium elegans</name>
    <dbReference type="NCBI Taxonomy" id="101142"/>
    <lineage>
        <taxon>Eukaryota</taxon>
        <taxon>Fungi</taxon>
        <taxon>Fungi incertae sedis</taxon>
        <taxon>Mucoromycota</taxon>
        <taxon>Mucoromycotina</taxon>
        <taxon>Mucoromycetes</taxon>
        <taxon>Mucorales</taxon>
        <taxon>Mucorineae</taxon>
        <taxon>Mucoraceae</taxon>
        <taxon>Thamnidium</taxon>
    </lineage>
</organism>
<reference evidence="1" key="1">
    <citation type="submission" date="2021-01" db="EMBL/GenBank/DDBJ databases">
        <title>Metabolic potential, ecology and presence of endohyphal bacteria is reflected in genomic diversity of Mucoromycotina.</title>
        <authorList>
            <person name="Muszewska A."/>
            <person name="Okrasinska A."/>
            <person name="Steczkiewicz K."/>
            <person name="Drgas O."/>
            <person name="Orlowska M."/>
            <person name="Perlinska-Lenart U."/>
            <person name="Aleksandrzak-Piekarczyk T."/>
            <person name="Szatraj K."/>
            <person name="Zielenkiewicz U."/>
            <person name="Pilsyk S."/>
            <person name="Malc E."/>
            <person name="Mieczkowski P."/>
            <person name="Kruszewska J.S."/>
            <person name="Biernat P."/>
            <person name="Pawlowska J."/>
        </authorList>
    </citation>
    <scope>NUCLEOTIDE SEQUENCE</scope>
    <source>
        <strain evidence="1">WA0000018081</strain>
    </source>
</reference>
<dbReference type="EMBL" id="JAEPRE010000012">
    <property type="protein sequence ID" value="KAG2236871.1"/>
    <property type="molecule type" value="Genomic_DNA"/>
</dbReference>
<sequence length="87" mass="10019">MRVTVSHKDCVDLSVVEYAKITSYNKYYKDKVKAVLSSTIYFRNYQKNDSNADRNWFAVDKIADVDVPQSIDHIKEGGINTFVNPLK</sequence>
<keyword evidence="2" id="KW-1185">Reference proteome</keyword>
<accession>A0A8H7VWB7</accession>
<evidence type="ECO:0000313" key="1">
    <source>
        <dbReference type="EMBL" id="KAG2236871.1"/>
    </source>
</evidence>
<name>A0A8H7VWB7_9FUNG</name>
<gene>
    <name evidence="1" type="ORF">INT48_002684</name>
</gene>